<keyword evidence="3" id="KW-1185">Reference proteome</keyword>
<feature type="transmembrane region" description="Helical" evidence="1">
    <location>
        <begin position="123"/>
        <end position="143"/>
    </location>
</feature>
<dbReference type="RefSeq" id="WP_144746026.1">
    <property type="nucleotide sequence ID" value="NZ_VMNW02000016.1"/>
</dbReference>
<feature type="transmembrane region" description="Helical" evidence="1">
    <location>
        <begin position="214"/>
        <end position="230"/>
    </location>
</feature>
<proteinExistence type="predicted"/>
<feature type="transmembrane region" description="Helical" evidence="1">
    <location>
        <begin position="60"/>
        <end position="78"/>
    </location>
</feature>
<dbReference type="Proteomes" id="UP000319769">
    <property type="component" value="Unassembled WGS sequence"/>
</dbReference>
<evidence type="ECO:0000256" key="1">
    <source>
        <dbReference type="SAM" id="Phobius"/>
    </source>
</evidence>
<name>A0A5N0V5G5_9PSEU</name>
<feature type="transmembrane region" description="Helical" evidence="1">
    <location>
        <begin position="6"/>
        <end position="25"/>
    </location>
</feature>
<evidence type="ECO:0000313" key="2">
    <source>
        <dbReference type="EMBL" id="KAA9161617.1"/>
    </source>
</evidence>
<feature type="transmembrane region" description="Helical" evidence="1">
    <location>
        <begin position="191"/>
        <end position="208"/>
    </location>
</feature>
<accession>A0A5N0V5G5</accession>
<keyword evidence="1" id="KW-0812">Transmembrane</keyword>
<sequence>MNLERTLAVAFFMGLFGLAMLIVLWPGEKSARNMLAKWGVPDPSAEETVVAVRYLRRRRFWYPWLYLVLPFIPGATGLSGNEATTTIAGTLLSGALLAELFAQRPARGARREAVLEHRGTLDFAPMWTLVVSAIVELVAFGYLAAEQLWVTLAVAVVAVAASWAIVLLAVRRPADGTRRADLALRHRSARVALGLGIGTAAMVCWHPNNFPTFLAFIVSIAAILAIASPPRRLPPIAARAG</sequence>
<dbReference type="AlphaFoldDB" id="A0A5N0V5G5"/>
<organism evidence="2 3">
    <name type="scientific">Amycolatopsis acidicola</name>
    <dbReference type="NCBI Taxonomy" id="2596893"/>
    <lineage>
        <taxon>Bacteria</taxon>
        <taxon>Bacillati</taxon>
        <taxon>Actinomycetota</taxon>
        <taxon>Actinomycetes</taxon>
        <taxon>Pseudonocardiales</taxon>
        <taxon>Pseudonocardiaceae</taxon>
        <taxon>Amycolatopsis</taxon>
    </lineage>
</organism>
<reference evidence="2" key="1">
    <citation type="submission" date="2019-09" db="EMBL/GenBank/DDBJ databases">
        <authorList>
            <person name="Teo W.F.A."/>
            <person name="Duangmal K."/>
        </authorList>
    </citation>
    <scope>NUCLEOTIDE SEQUENCE [LARGE SCALE GENOMIC DNA]</scope>
    <source>
        <strain evidence="2">K81G1</strain>
    </source>
</reference>
<evidence type="ECO:0000313" key="3">
    <source>
        <dbReference type="Proteomes" id="UP000319769"/>
    </source>
</evidence>
<gene>
    <name evidence="2" type="ORF">FPZ12_014000</name>
</gene>
<feature type="transmembrane region" description="Helical" evidence="1">
    <location>
        <begin position="149"/>
        <end position="170"/>
    </location>
</feature>
<dbReference type="EMBL" id="VMNW02000016">
    <property type="protein sequence ID" value="KAA9161617.1"/>
    <property type="molecule type" value="Genomic_DNA"/>
</dbReference>
<comment type="caution">
    <text evidence="2">The sequence shown here is derived from an EMBL/GenBank/DDBJ whole genome shotgun (WGS) entry which is preliminary data.</text>
</comment>
<keyword evidence="1" id="KW-0472">Membrane</keyword>
<feature type="transmembrane region" description="Helical" evidence="1">
    <location>
        <begin position="84"/>
        <end position="102"/>
    </location>
</feature>
<protein>
    <submittedName>
        <fullName evidence="2">Uncharacterized protein</fullName>
    </submittedName>
</protein>
<dbReference type="OrthoDB" id="3693152at2"/>
<keyword evidence="1" id="KW-1133">Transmembrane helix</keyword>